<dbReference type="Gene3D" id="3.40.50.300">
    <property type="entry name" value="P-loop containing nucleotide triphosphate hydrolases"/>
    <property type="match status" value="1"/>
</dbReference>
<evidence type="ECO:0000313" key="3">
    <source>
        <dbReference type="Proteomes" id="UP000235392"/>
    </source>
</evidence>
<comment type="caution">
    <text evidence="2">The sequence shown here is derived from an EMBL/GenBank/DDBJ whole genome shotgun (WGS) entry which is preliminary data.</text>
</comment>
<feature type="region of interest" description="Disordered" evidence="1">
    <location>
        <begin position="369"/>
        <end position="415"/>
    </location>
</feature>
<accession>A0A2N5TMR2</accession>
<evidence type="ECO:0000313" key="2">
    <source>
        <dbReference type="EMBL" id="PLW26752.1"/>
    </source>
</evidence>
<dbReference type="AlphaFoldDB" id="A0A2N5TMR2"/>
<sequence length="475" mass="52451">MALGLGQNLKRVRLVIHMGRGDPSCIIQMIGRCGCDGNTGLAFILMEPNRKNGKNTLADFQGPPSQDPDTNMDALAITPRLHSSIGYIPLLQEDPNYIASNKRQKAKGFPACLCSNFAPEEAEALVTLAPQMTVDNMDDILASPLTTPKDTSIVTMIRKRKGKKTKLSCSLPPDVAEILANHLVKDFEAFFAKTLGTADEFLPSDFFSITEAKAVVAALDQIHMVTPHNLKLLESVIGGTWLPGQVEAINQSISDWMESNYFSGFLLSRMEHKEFIESEALRLRTAMEDAAYKCKLITQANARAKQDLADMERKEKAEQKAAEAEKEGARLHVAEMKKKQAYKTAAAKALAREEAAHLRKAKEEEAAVAKLEERESRARGEVEERAAKEKTKVEDKARRTEDKEQAKRKASINRDNRKLRKLKRTASLRDTAAILALHNSTPQSVDVSSVSVNLESSINLLLLNDLSNTSIGPCN</sequence>
<dbReference type="SUPFAM" id="SSF52540">
    <property type="entry name" value="P-loop containing nucleoside triphosphate hydrolases"/>
    <property type="match status" value="1"/>
</dbReference>
<dbReference type="InterPro" id="IPR027417">
    <property type="entry name" value="P-loop_NTPase"/>
</dbReference>
<evidence type="ECO:0008006" key="4">
    <source>
        <dbReference type="Google" id="ProtNLM"/>
    </source>
</evidence>
<organism evidence="2 3">
    <name type="scientific">Puccinia coronata f. sp. avenae</name>
    <dbReference type="NCBI Taxonomy" id="200324"/>
    <lineage>
        <taxon>Eukaryota</taxon>
        <taxon>Fungi</taxon>
        <taxon>Dikarya</taxon>
        <taxon>Basidiomycota</taxon>
        <taxon>Pucciniomycotina</taxon>
        <taxon>Pucciniomycetes</taxon>
        <taxon>Pucciniales</taxon>
        <taxon>Pucciniaceae</taxon>
        <taxon>Puccinia</taxon>
    </lineage>
</organism>
<protein>
    <recommendedName>
        <fullName evidence="4">Helicase C-terminal domain-containing protein</fullName>
    </recommendedName>
</protein>
<evidence type="ECO:0000256" key="1">
    <source>
        <dbReference type="SAM" id="MobiDB-lite"/>
    </source>
</evidence>
<gene>
    <name evidence="2" type="ORF">PCASD_23297</name>
</gene>
<dbReference type="EMBL" id="PGCI01000445">
    <property type="protein sequence ID" value="PLW26752.1"/>
    <property type="molecule type" value="Genomic_DNA"/>
</dbReference>
<name>A0A2N5TMR2_9BASI</name>
<reference evidence="2 3" key="1">
    <citation type="submission" date="2017-11" db="EMBL/GenBank/DDBJ databases">
        <title>De novo assembly and phasing of dikaryotic genomes from two isolates of Puccinia coronata f. sp. avenae, the causal agent of oat crown rust.</title>
        <authorList>
            <person name="Miller M.E."/>
            <person name="Zhang Y."/>
            <person name="Omidvar V."/>
            <person name="Sperschneider J."/>
            <person name="Schwessinger B."/>
            <person name="Raley C."/>
            <person name="Palmer J.M."/>
            <person name="Garnica D."/>
            <person name="Upadhyaya N."/>
            <person name="Rathjen J."/>
            <person name="Taylor J.M."/>
            <person name="Park R.F."/>
            <person name="Dodds P.N."/>
            <person name="Hirsch C.D."/>
            <person name="Kianian S.F."/>
            <person name="Figueroa M."/>
        </authorList>
    </citation>
    <scope>NUCLEOTIDE SEQUENCE [LARGE SCALE GENOMIC DNA]</scope>
    <source>
        <strain evidence="2">12SD80</strain>
    </source>
</reference>
<dbReference type="Proteomes" id="UP000235392">
    <property type="component" value="Unassembled WGS sequence"/>
</dbReference>
<proteinExistence type="predicted"/>